<dbReference type="AlphaFoldDB" id="A0AA48GU37"/>
<protein>
    <recommendedName>
        <fullName evidence="13">L-threonine dehydratase</fullName>
        <ecNumber evidence="13">4.3.1.19</ecNumber>
    </recommendedName>
    <alternativeName>
        <fullName evidence="13">Threonine deaminase</fullName>
    </alternativeName>
</protein>
<evidence type="ECO:0000256" key="7">
    <source>
        <dbReference type="ARBA" id="ARBA00022624"/>
    </source>
</evidence>
<dbReference type="EMBL" id="AP027080">
    <property type="protein sequence ID" value="BDU74087.1"/>
    <property type="molecule type" value="Genomic_DNA"/>
</dbReference>
<proteinExistence type="inferred from homology"/>
<dbReference type="PANTHER" id="PTHR48078">
    <property type="entry name" value="THREONINE DEHYDRATASE, MITOCHONDRIAL-RELATED"/>
    <property type="match status" value="1"/>
</dbReference>
<evidence type="ECO:0000313" key="15">
    <source>
        <dbReference type="EMBL" id="BDU74087.1"/>
    </source>
</evidence>
<dbReference type="Proteomes" id="UP001238179">
    <property type="component" value="Chromosome"/>
</dbReference>
<dbReference type="CDD" id="cd04906">
    <property type="entry name" value="ACT_ThrD-I_1"/>
    <property type="match status" value="1"/>
</dbReference>
<dbReference type="NCBIfam" id="TIGR01124">
    <property type="entry name" value="ilvA_2Cterm"/>
    <property type="match status" value="1"/>
</dbReference>
<comment type="function">
    <text evidence="12 13">Catalyzes the anaerobic formation of alpha-ketobutyrate and ammonia from threonine in a two-step reaction. The first step involved a dehydration of threonine and a production of enamine intermediates (aminocrotonate), which tautomerizes to its imine form (iminobutyrate). Both intermediates are unstable and short-lived. The second step is the nonenzymatic hydrolysis of the enamine/imine intermediates to form 2-ketobutyrate and free ammonia. In the low water environment of the cell, the second step is accelerated by RidA.</text>
</comment>
<keyword evidence="10 13" id="KW-0456">Lyase</keyword>
<keyword evidence="16" id="KW-1185">Reference proteome</keyword>
<dbReference type="RefSeq" id="WP_316412758.1">
    <property type="nucleotide sequence ID" value="NZ_AP027080.1"/>
</dbReference>
<comment type="pathway">
    <text evidence="3 13">Amino-acid biosynthesis; L-isoleucine biosynthesis; 2-oxobutanoate from L-threonine: step 1/1.</text>
</comment>
<dbReference type="GO" id="GO:0030170">
    <property type="term" value="F:pyridoxal phosphate binding"/>
    <property type="evidence" value="ECO:0007669"/>
    <property type="project" value="InterPro"/>
</dbReference>
<evidence type="ECO:0000256" key="10">
    <source>
        <dbReference type="ARBA" id="ARBA00023239"/>
    </source>
</evidence>
<keyword evidence="6 13" id="KW-0028">Amino-acid biosynthesis</keyword>
<evidence type="ECO:0000256" key="8">
    <source>
        <dbReference type="ARBA" id="ARBA00022737"/>
    </source>
</evidence>
<dbReference type="Gene3D" id="3.40.50.1100">
    <property type="match status" value="2"/>
</dbReference>
<dbReference type="GO" id="GO:0009097">
    <property type="term" value="P:isoleucine biosynthetic process"/>
    <property type="evidence" value="ECO:0007669"/>
    <property type="project" value="UniProtKB-UniRule"/>
</dbReference>
<comment type="cofactor">
    <cofactor evidence="2 13">
        <name>pyridoxal 5'-phosphate</name>
        <dbReference type="ChEBI" id="CHEBI:597326"/>
    </cofactor>
</comment>
<evidence type="ECO:0000256" key="1">
    <source>
        <dbReference type="ARBA" id="ARBA00001274"/>
    </source>
</evidence>
<name>A0AA48GU37_9BACT</name>
<keyword evidence="9 13" id="KW-0663">Pyridoxal phosphate</keyword>
<feature type="domain" description="ACT-like" evidence="14">
    <location>
        <begin position="333"/>
        <end position="404"/>
    </location>
</feature>
<dbReference type="CDD" id="cd04907">
    <property type="entry name" value="ACT_ThrD-I_2"/>
    <property type="match status" value="1"/>
</dbReference>
<dbReference type="CDD" id="cd01562">
    <property type="entry name" value="Thr-dehyd"/>
    <property type="match status" value="1"/>
</dbReference>
<gene>
    <name evidence="13 15" type="primary">ilvA</name>
    <name evidence="15" type="ORF">METEAL_32610</name>
</gene>
<dbReference type="GO" id="GO:0006567">
    <property type="term" value="P:L-threonine catabolic process"/>
    <property type="evidence" value="ECO:0007669"/>
    <property type="project" value="TreeGrafter"/>
</dbReference>
<feature type="domain" description="ACT-like" evidence="14">
    <location>
        <begin position="427"/>
        <end position="498"/>
    </location>
</feature>
<evidence type="ECO:0000256" key="2">
    <source>
        <dbReference type="ARBA" id="ARBA00001933"/>
    </source>
</evidence>
<dbReference type="InterPro" id="IPR050147">
    <property type="entry name" value="Ser/Thr_Dehydratase"/>
</dbReference>
<dbReference type="InterPro" id="IPR001721">
    <property type="entry name" value="TD_ACT-like"/>
</dbReference>
<dbReference type="Gene3D" id="3.40.1020.10">
    <property type="entry name" value="Biosynthetic Threonine Deaminase, Domain 3"/>
    <property type="match status" value="1"/>
</dbReference>
<dbReference type="Pfam" id="PF00291">
    <property type="entry name" value="PALP"/>
    <property type="match status" value="1"/>
</dbReference>
<dbReference type="GO" id="GO:0004794">
    <property type="term" value="F:threonine deaminase activity"/>
    <property type="evidence" value="ECO:0007669"/>
    <property type="project" value="UniProtKB-UniRule"/>
</dbReference>
<comment type="similarity">
    <text evidence="4 13">Belongs to the serine/threonine dehydratase family.</text>
</comment>
<comment type="catalytic activity">
    <reaction evidence="1 13">
        <text>L-threonine = 2-oxobutanoate + NH4(+)</text>
        <dbReference type="Rhea" id="RHEA:22108"/>
        <dbReference type="ChEBI" id="CHEBI:16763"/>
        <dbReference type="ChEBI" id="CHEBI:28938"/>
        <dbReference type="ChEBI" id="CHEBI:57926"/>
        <dbReference type="EC" id="4.3.1.19"/>
    </reaction>
</comment>
<dbReference type="InterPro" id="IPR005787">
    <property type="entry name" value="Thr_deHydtase_biosynth"/>
</dbReference>
<reference evidence="16" key="1">
    <citation type="journal article" date="2023" name="Int. J. Syst. Evol. Microbiol.">
        <title>Mesoterricola silvestris gen. nov., sp. nov., Mesoterricola sediminis sp. nov., Geothrix oryzae sp. nov., Geothrix edaphica sp. nov., Geothrix rubra sp. nov., and Geothrix limicola sp. nov., six novel members of Acidobacteriota isolated from soils.</title>
        <authorList>
            <person name="Itoh H."/>
            <person name="Sugisawa Y."/>
            <person name="Mise K."/>
            <person name="Xu Z."/>
            <person name="Kuniyasu M."/>
            <person name="Ushijima N."/>
            <person name="Kawano K."/>
            <person name="Kobayashi E."/>
            <person name="Shiratori Y."/>
            <person name="Masuda Y."/>
            <person name="Senoo K."/>
        </authorList>
    </citation>
    <scope>NUCLEOTIDE SEQUENCE [LARGE SCALE GENOMIC DNA]</scope>
    <source>
        <strain evidence="16">W79</strain>
    </source>
</reference>
<dbReference type="KEGG" id="msil:METEAL_32610"/>
<evidence type="ECO:0000259" key="14">
    <source>
        <dbReference type="PROSITE" id="PS51672"/>
    </source>
</evidence>
<dbReference type="PANTHER" id="PTHR48078:SF11">
    <property type="entry name" value="THREONINE DEHYDRATASE, MITOCHONDRIAL"/>
    <property type="match status" value="1"/>
</dbReference>
<organism evidence="15 16">
    <name type="scientific">Mesoterricola silvestris</name>
    <dbReference type="NCBI Taxonomy" id="2927979"/>
    <lineage>
        <taxon>Bacteria</taxon>
        <taxon>Pseudomonadati</taxon>
        <taxon>Acidobacteriota</taxon>
        <taxon>Holophagae</taxon>
        <taxon>Holophagales</taxon>
        <taxon>Holophagaceae</taxon>
        <taxon>Mesoterricola</taxon>
    </lineage>
</organism>
<dbReference type="PROSITE" id="PS51672">
    <property type="entry name" value="ACT_LIKE"/>
    <property type="match status" value="2"/>
</dbReference>
<dbReference type="InterPro" id="IPR038110">
    <property type="entry name" value="TD_ACT-like_sf"/>
</dbReference>
<dbReference type="SUPFAM" id="SSF53686">
    <property type="entry name" value="Tryptophan synthase beta subunit-like PLP-dependent enzymes"/>
    <property type="match status" value="1"/>
</dbReference>
<keyword evidence="8" id="KW-0677">Repeat</keyword>
<evidence type="ECO:0000256" key="12">
    <source>
        <dbReference type="ARBA" id="ARBA00025527"/>
    </source>
</evidence>
<evidence type="ECO:0000256" key="6">
    <source>
        <dbReference type="ARBA" id="ARBA00022605"/>
    </source>
</evidence>
<dbReference type="InterPro" id="IPR045865">
    <property type="entry name" value="ACT-like_dom_sf"/>
</dbReference>
<dbReference type="InterPro" id="IPR001926">
    <property type="entry name" value="TrpB-like_PALP"/>
</dbReference>
<dbReference type="Pfam" id="PF00585">
    <property type="entry name" value="Thr_dehydrat_C"/>
    <property type="match status" value="2"/>
</dbReference>
<evidence type="ECO:0000313" key="16">
    <source>
        <dbReference type="Proteomes" id="UP001238179"/>
    </source>
</evidence>
<keyword evidence="11 13" id="KW-0100">Branched-chain amino acid biosynthesis</keyword>
<dbReference type="GO" id="GO:0006565">
    <property type="term" value="P:L-serine catabolic process"/>
    <property type="evidence" value="ECO:0007669"/>
    <property type="project" value="TreeGrafter"/>
</dbReference>
<evidence type="ECO:0000256" key="3">
    <source>
        <dbReference type="ARBA" id="ARBA00004810"/>
    </source>
</evidence>
<keyword evidence="7 13" id="KW-0412">Isoleucine biosynthesis</keyword>
<dbReference type="EC" id="4.3.1.19" evidence="13"/>
<dbReference type="SUPFAM" id="SSF55021">
    <property type="entry name" value="ACT-like"/>
    <property type="match status" value="2"/>
</dbReference>
<dbReference type="NCBIfam" id="NF006674">
    <property type="entry name" value="PRK09224.1"/>
    <property type="match status" value="1"/>
</dbReference>
<comment type="subunit">
    <text evidence="5 13">Homotetramer.</text>
</comment>
<accession>A0AA48GU37</accession>
<dbReference type="InterPro" id="IPR000634">
    <property type="entry name" value="Ser/Thr_deHydtase_PyrdxlP-BS"/>
</dbReference>
<evidence type="ECO:0000256" key="9">
    <source>
        <dbReference type="ARBA" id="ARBA00022898"/>
    </source>
</evidence>
<dbReference type="InterPro" id="IPR036052">
    <property type="entry name" value="TrpB-like_PALP_sf"/>
</dbReference>
<dbReference type="PROSITE" id="PS00165">
    <property type="entry name" value="DEHYDRATASE_SER_THR"/>
    <property type="match status" value="1"/>
</dbReference>
<evidence type="ECO:0000256" key="13">
    <source>
        <dbReference type="RuleBase" id="RU362012"/>
    </source>
</evidence>
<sequence>MQGGLDPEGLAVFNGMLTAPVYDVAVESPLEAAPLLSAALCHRVWFKREDLQPVFSFKLRGAYARMAKLGPDERARGVVAASAGNHAQGVALAARKLGCRAVIVMPVTTPSIKVDAVRRLGGEVRLHGDTFDEAAAEALRLAGEGLTPIHPYDDPDVIAGQGTVGLELLRQRPRGLDAVFVPVGGGGLIAGVATCIKRLMPSIRVIGVEPEDSDCLARALAAGRPVKLDHTGIFADGVAVRQVGELPFRLCRDAVDEVVRVGTDEICAAIKDVFSENRTVLEPSGALSVAGLRRWAEGRKGLDLAAILSGANLNFDRLRFVAERAGSGERREALFAVVIPERPGSFRAFCELIGNRSITEFNYRYSDATSARIFVGIQVSGREEVDALMALFHAHGLLAVDLTGNELAKLHLRHLAWGFTPNPELERVYRFEFPERPGALLRFLTRMSRGWNITLFHYRNHGADVGRVLAGMEVPREDEGAFLAFLGELGYEWADERDNPAYRFFLA</sequence>
<evidence type="ECO:0000256" key="11">
    <source>
        <dbReference type="ARBA" id="ARBA00023304"/>
    </source>
</evidence>
<dbReference type="FunFam" id="3.40.50.1100:FF:000008">
    <property type="entry name" value="L-threonine dehydratase"/>
    <property type="match status" value="1"/>
</dbReference>
<evidence type="ECO:0000256" key="5">
    <source>
        <dbReference type="ARBA" id="ARBA00011881"/>
    </source>
</evidence>
<evidence type="ECO:0000256" key="4">
    <source>
        <dbReference type="ARBA" id="ARBA00010869"/>
    </source>
</evidence>
<dbReference type="GO" id="GO:0003941">
    <property type="term" value="F:L-serine ammonia-lyase activity"/>
    <property type="evidence" value="ECO:0007669"/>
    <property type="project" value="TreeGrafter"/>
</dbReference>
<dbReference type="FunFam" id="3.40.1020.10:FF:000001">
    <property type="entry name" value="L-threonine dehydratase"/>
    <property type="match status" value="1"/>
</dbReference>